<reference evidence="1 2" key="1">
    <citation type="submission" date="2018-06" db="EMBL/GenBank/DDBJ databases">
        <authorList>
            <consortium name="Pathogen Informatics"/>
            <person name="Doyle S."/>
        </authorList>
    </citation>
    <scope>NUCLEOTIDE SEQUENCE [LARGE SCALE GENOMIC DNA]</scope>
    <source>
        <strain evidence="1 2">NCTC10742</strain>
    </source>
</reference>
<dbReference type="Proteomes" id="UP000254291">
    <property type="component" value="Unassembled WGS sequence"/>
</dbReference>
<proteinExistence type="predicted"/>
<evidence type="ECO:0000313" key="2">
    <source>
        <dbReference type="Proteomes" id="UP000254291"/>
    </source>
</evidence>
<dbReference type="RefSeq" id="WP_115327272.1">
    <property type="nucleotide sequence ID" value="NZ_JACKST010000002.1"/>
</dbReference>
<sequence>MTRAAERAQRRAARHHRAEILARDDFRCQIGKPGCNIIGNHIHPTKQIAACEPCLTRKPAA</sequence>
<name>A0A378SMW8_9MYCO</name>
<dbReference type="EMBL" id="UGQM01000001">
    <property type="protein sequence ID" value="STZ43194.1"/>
    <property type="molecule type" value="Genomic_DNA"/>
</dbReference>
<accession>A0A378SMW8</accession>
<dbReference type="AlphaFoldDB" id="A0A378SMW8"/>
<gene>
    <name evidence="1" type="ORF">NCTC10742_02411</name>
</gene>
<organism evidence="1 2">
    <name type="scientific">Mycolicibacterium gilvum</name>
    <dbReference type="NCBI Taxonomy" id="1804"/>
    <lineage>
        <taxon>Bacteria</taxon>
        <taxon>Bacillati</taxon>
        <taxon>Actinomycetota</taxon>
        <taxon>Actinomycetes</taxon>
        <taxon>Mycobacteriales</taxon>
        <taxon>Mycobacteriaceae</taxon>
        <taxon>Mycolicibacterium</taxon>
    </lineage>
</organism>
<evidence type="ECO:0000313" key="1">
    <source>
        <dbReference type="EMBL" id="STZ43194.1"/>
    </source>
</evidence>
<protein>
    <submittedName>
        <fullName evidence="1">Uncharacterized protein</fullName>
    </submittedName>
</protein>